<keyword evidence="2" id="KW-0812">Transmembrane</keyword>
<feature type="transmembrane region" description="Helical" evidence="2">
    <location>
        <begin position="42"/>
        <end position="60"/>
    </location>
</feature>
<feature type="transmembrane region" description="Helical" evidence="2">
    <location>
        <begin position="12"/>
        <end position="30"/>
    </location>
</feature>
<evidence type="ECO:0000313" key="5">
    <source>
        <dbReference type="EMBL" id="VXD08127.1"/>
    </source>
</evidence>
<name>A0A2X2JGW7_SPHMU</name>
<feature type="domain" description="LiaF transmembrane" evidence="3">
    <location>
        <begin position="17"/>
        <end position="110"/>
    </location>
</feature>
<dbReference type="Pfam" id="PF22570">
    <property type="entry name" value="LiaF-TM"/>
    <property type="match status" value="1"/>
</dbReference>
<reference evidence="5 7" key="2">
    <citation type="submission" date="2019-10" db="EMBL/GenBank/DDBJ databases">
        <authorList>
            <person name="Karimi E."/>
        </authorList>
    </citation>
    <scope>NUCLEOTIDE SEQUENCE [LARGE SCALE GENOMIC DNA]</scope>
    <source>
        <strain evidence="5 7">Sphingobacterium sp. 8BC</strain>
    </source>
</reference>
<proteinExistence type="predicted"/>
<feature type="region of interest" description="Disordered" evidence="1">
    <location>
        <begin position="143"/>
        <end position="174"/>
    </location>
</feature>
<dbReference type="AlphaFoldDB" id="A0A2X2JGW7"/>
<dbReference type="Proteomes" id="UP000432350">
    <property type="component" value="Unassembled WGS sequence"/>
</dbReference>
<protein>
    <submittedName>
        <fullName evidence="4">Predicted membrane protein</fullName>
    </submittedName>
</protein>
<dbReference type="GeneID" id="97179793"/>
<keyword evidence="2" id="KW-0472">Membrane</keyword>
<evidence type="ECO:0000313" key="6">
    <source>
        <dbReference type="Proteomes" id="UP000251241"/>
    </source>
</evidence>
<dbReference type="RefSeq" id="WP_083296035.1">
    <property type="nucleotide sequence ID" value="NZ_CP068089.1"/>
</dbReference>
<evidence type="ECO:0000313" key="4">
    <source>
        <dbReference type="EMBL" id="SPZ92984.1"/>
    </source>
</evidence>
<dbReference type="EMBL" id="CABWMV010000028">
    <property type="protein sequence ID" value="VXD08127.1"/>
    <property type="molecule type" value="Genomic_DNA"/>
</dbReference>
<evidence type="ECO:0000256" key="1">
    <source>
        <dbReference type="SAM" id="MobiDB-lite"/>
    </source>
</evidence>
<dbReference type="PANTHER" id="PTHR40763:SF5">
    <property type="entry name" value="MEMBRANE PROTEIN"/>
    <property type="match status" value="1"/>
</dbReference>
<dbReference type="Proteomes" id="UP000251241">
    <property type="component" value="Unassembled WGS sequence"/>
</dbReference>
<reference evidence="4 6" key="1">
    <citation type="submission" date="2018-06" db="EMBL/GenBank/DDBJ databases">
        <authorList>
            <consortium name="Pathogen Informatics"/>
            <person name="Doyle S."/>
        </authorList>
    </citation>
    <scope>NUCLEOTIDE SEQUENCE [LARGE SCALE GENOMIC DNA]</scope>
    <source>
        <strain evidence="4 6">NCTC11343</strain>
    </source>
</reference>
<feature type="transmembrane region" description="Helical" evidence="2">
    <location>
        <begin position="67"/>
        <end position="84"/>
    </location>
</feature>
<feature type="compositionally biased region" description="Polar residues" evidence="1">
    <location>
        <begin position="143"/>
        <end position="168"/>
    </location>
</feature>
<keyword evidence="2" id="KW-1133">Transmembrane helix</keyword>
<gene>
    <name evidence="4" type="ORF">NCTC11343_04919</name>
    <name evidence="5" type="ORF">SPHINGO8BC_90291</name>
</gene>
<accession>A0A2X2JGW7</accession>
<feature type="transmembrane region" description="Helical" evidence="2">
    <location>
        <begin position="90"/>
        <end position="106"/>
    </location>
</feature>
<evidence type="ECO:0000313" key="7">
    <source>
        <dbReference type="Proteomes" id="UP000432350"/>
    </source>
</evidence>
<evidence type="ECO:0000259" key="3">
    <source>
        <dbReference type="Pfam" id="PF22570"/>
    </source>
</evidence>
<sequence length="293" mass="32528">MEKEPIIPNSNNSRNIVGAIVIIVGIFLLLNNLNLGSWFPDWLFGWQTILIIIGLVIGINSQFQKKSAIILLIIGGASLISRMMRTDFGSVTVPIIIISLGIYFIMSKRKPPMVPPTYPNPPQGSYDWDKRVSVPVEGATESNITDQESRPFNEQYGSSQQASPNQQAFGDKEKGSFHQSFEDNLNLNSIFAGQKKVIYSKNFRGGNLTNVFGSVELDLTKADIQQPIVIDTFQLFGSARIIIPPHWTVFSNVASVLGSVDDRRFQTIYNPDTDKKIYITGTCILGNLTIKNA</sequence>
<dbReference type="PANTHER" id="PTHR40763">
    <property type="entry name" value="MEMBRANE PROTEIN-RELATED"/>
    <property type="match status" value="1"/>
</dbReference>
<evidence type="ECO:0000256" key="2">
    <source>
        <dbReference type="SAM" id="Phobius"/>
    </source>
</evidence>
<dbReference type="EMBL" id="UAUU01000011">
    <property type="protein sequence ID" value="SPZ92984.1"/>
    <property type="molecule type" value="Genomic_DNA"/>
</dbReference>
<dbReference type="InterPro" id="IPR054331">
    <property type="entry name" value="LiaF_TM"/>
</dbReference>
<organism evidence="4 6">
    <name type="scientific">Sphingobacterium multivorum</name>
    <dbReference type="NCBI Taxonomy" id="28454"/>
    <lineage>
        <taxon>Bacteria</taxon>
        <taxon>Pseudomonadati</taxon>
        <taxon>Bacteroidota</taxon>
        <taxon>Sphingobacteriia</taxon>
        <taxon>Sphingobacteriales</taxon>
        <taxon>Sphingobacteriaceae</taxon>
        <taxon>Sphingobacterium</taxon>
    </lineage>
</organism>
<accession>A0A654DRJ1</accession>